<reference evidence="7 8" key="1">
    <citation type="journal article" date="2016" name="Nat. Commun.">
        <title>Thousands of microbial genomes shed light on interconnected biogeochemical processes in an aquifer system.</title>
        <authorList>
            <person name="Anantharaman K."/>
            <person name="Brown C.T."/>
            <person name="Hug L.A."/>
            <person name="Sharon I."/>
            <person name="Castelle C.J."/>
            <person name="Probst A.J."/>
            <person name="Thomas B.C."/>
            <person name="Singh A."/>
            <person name="Wilkins M.J."/>
            <person name="Karaoz U."/>
            <person name="Brodie E.L."/>
            <person name="Williams K.H."/>
            <person name="Hubbard S.S."/>
            <person name="Banfield J.F."/>
        </authorList>
    </citation>
    <scope>NUCLEOTIDE SEQUENCE [LARGE SCALE GENOMIC DNA]</scope>
</reference>
<dbReference type="Proteomes" id="UP000177481">
    <property type="component" value="Unassembled WGS sequence"/>
</dbReference>
<protein>
    <recommendedName>
        <fullName evidence="9">Type II secretion system protein GspG C-terminal domain-containing protein</fullName>
    </recommendedName>
</protein>
<dbReference type="PANTHER" id="PTHR30093">
    <property type="entry name" value="GENERAL SECRETION PATHWAY PROTEIN G"/>
    <property type="match status" value="1"/>
</dbReference>
<dbReference type="STRING" id="1797471.A3A71_01925"/>
<dbReference type="PROSITE" id="PS00409">
    <property type="entry name" value="PROKAR_NTER_METHYL"/>
    <property type="match status" value="1"/>
</dbReference>
<proteinExistence type="predicted"/>
<keyword evidence="3 6" id="KW-0812">Transmembrane</keyword>
<keyword evidence="2" id="KW-0488">Methylation</keyword>
<evidence type="ECO:0000256" key="4">
    <source>
        <dbReference type="ARBA" id="ARBA00022989"/>
    </source>
</evidence>
<comment type="caution">
    <text evidence="7">The sequence shown here is derived from an EMBL/GenBank/DDBJ whole genome shotgun (WGS) entry which is preliminary data.</text>
</comment>
<dbReference type="GO" id="GO:0015627">
    <property type="term" value="C:type II protein secretion system complex"/>
    <property type="evidence" value="ECO:0007669"/>
    <property type="project" value="InterPro"/>
</dbReference>
<keyword evidence="4 6" id="KW-1133">Transmembrane helix</keyword>
<dbReference type="SUPFAM" id="SSF54523">
    <property type="entry name" value="Pili subunits"/>
    <property type="match status" value="1"/>
</dbReference>
<name>A0A1F5EBP2_9BACT</name>
<dbReference type="PRINTS" id="PR00813">
    <property type="entry name" value="BCTERIALGSPG"/>
</dbReference>
<dbReference type="Pfam" id="PF07963">
    <property type="entry name" value="N_methyl"/>
    <property type="match status" value="1"/>
</dbReference>
<dbReference type="InterPro" id="IPR012902">
    <property type="entry name" value="N_methyl_site"/>
</dbReference>
<evidence type="ECO:0000256" key="2">
    <source>
        <dbReference type="ARBA" id="ARBA00022481"/>
    </source>
</evidence>
<evidence type="ECO:0000256" key="1">
    <source>
        <dbReference type="ARBA" id="ARBA00004167"/>
    </source>
</evidence>
<dbReference type="Gene3D" id="3.30.700.10">
    <property type="entry name" value="Glycoprotein, Type 4 Pilin"/>
    <property type="match status" value="1"/>
</dbReference>
<evidence type="ECO:0000256" key="3">
    <source>
        <dbReference type="ARBA" id="ARBA00022692"/>
    </source>
</evidence>
<organism evidence="7 8">
    <name type="scientific">Candidatus Berkelbacteria bacterium RIFCSPLOWO2_01_FULL_50_28</name>
    <dbReference type="NCBI Taxonomy" id="1797471"/>
    <lineage>
        <taxon>Bacteria</taxon>
        <taxon>Candidatus Berkelbacteria</taxon>
    </lineage>
</organism>
<evidence type="ECO:0000313" key="7">
    <source>
        <dbReference type="EMBL" id="OGD64783.1"/>
    </source>
</evidence>
<dbReference type="NCBIfam" id="TIGR02532">
    <property type="entry name" value="IV_pilin_GFxxxE"/>
    <property type="match status" value="1"/>
</dbReference>
<evidence type="ECO:0008006" key="9">
    <source>
        <dbReference type="Google" id="ProtNLM"/>
    </source>
</evidence>
<dbReference type="InterPro" id="IPR000983">
    <property type="entry name" value="Bac_GSPG_pilin"/>
</dbReference>
<evidence type="ECO:0000256" key="6">
    <source>
        <dbReference type="SAM" id="Phobius"/>
    </source>
</evidence>
<dbReference type="InterPro" id="IPR045584">
    <property type="entry name" value="Pilin-like"/>
</dbReference>
<dbReference type="PANTHER" id="PTHR30093:SF44">
    <property type="entry name" value="TYPE II SECRETION SYSTEM CORE PROTEIN G"/>
    <property type="match status" value="1"/>
</dbReference>
<sequence length="172" mass="17975">MKGFTLIELLVVIAIIGILAALVIVSLSGARNKANDTKYKSNLRTLAGAVEQYSLDQTNPADYPENAVSNNGVDEAFTAALLGAELNAYLGQGGTSAAWDFGTQTTGYEEGSTNAPSETWASYVKLLNTNDSSTGVLAVTSAGTVTVNSIVMNRLGNGLAVNDKLFTFFGPQ</sequence>
<evidence type="ECO:0000256" key="5">
    <source>
        <dbReference type="ARBA" id="ARBA00023136"/>
    </source>
</evidence>
<accession>A0A1F5EBP2</accession>
<dbReference type="EMBL" id="MEZX01000002">
    <property type="protein sequence ID" value="OGD64783.1"/>
    <property type="molecule type" value="Genomic_DNA"/>
</dbReference>
<evidence type="ECO:0000313" key="8">
    <source>
        <dbReference type="Proteomes" id="UP000177481"/>
    </source>
</evidence>
<keyword evidence="5 6" id="KW-0472">Membrane</keyword>
<gene>
    <name evidence="7" type="ORF">A3A71_01925</name>
</gene>
<dbReference type="GO" id="GO:0016020">
    <property type="term" value="C:membrane"/>
    <property type="evidence" value="ECO:0007669"/>
    <property type="project" value="UniProtKB-SubCell"/>
</dbReference>
<comment type="subcellular location">
    <subcellularLocation>
        <location evidence="1">Membrane</location>
        <topology evidence="1">Single-pass membrane protein</topology>
    </subcellularLocation>
</comment>
<feature type="transmembrane region" description="Helical" evidence="6">
    <location>
        <begin position="6"/>
        <end position="30"/>
    </location>
</feature>
<dbReference type="GO" id="GO:0015628">
    <property type="term" value="P:protein secretion by the type II secretion system"/>
    <property type="evidence" value="ECO:0007669"/>
    <property type="project" value="InterPro"/>
</dbReference>
<dbReference type="AlphaFoldDB" id="A0A1F5EBP2"/>